<evidence type="ECO:0000313" key="2">
    <source>
        <dbReference type="Proteomes" id="UP000325081"/>
    </source>
</evidence>
<gene>
    <name evidence="1" type="ORF">STAS_19240</name>
</gene>
<keyword evidence="1" id="KW-0808">Transferase</keyword>
<dbReference type="GO" id="GO:0016740">
    <property type="term" value="F:transferase activity"/>
    <property type="evidence" value="ECO:0007669"/>
    <property type="project" value="UniProtKB-KW"/>
</dbReference>
<proteinExistence type="predicted"/>
<name>A0A5A7QAY7_STRAF</name>
<reference evidence="2" key="1">
    <citation type="journal article" date="2019" name="Curr. Biol.">
        <title>Genome Sequence of Striga asiatica Provides Insight into the Evolution of Plant Parasitism.</title>
        <authorList>
            <person name="Yoshida S."/>
            <person name="Kim S."/>
            <person name="Wafula E.K."/>
            <person name="Tanskanen J."/>
            <person name="Kim Y.M."/>
            <person name="Honaas L."/>
            <person name="Yang Z."/>
            <person name="Spallek T."/>
            <person name="Conn C.E."/>
            <person name="Ichihashi Y."/>
            <person name="Cheong K."/>
            <person name="Cui S."/>
            <person name="Der J.P."/>
            <person name="Gundlach H."/>
            <person name="Jiao Y."/>
            <person name="Hori C."/>
            <person name="Ishida J.K."/>
            <person name="Kasahara H."/>
            <person name="Kiba T."/>
            <person name="Kim M.S."/>
            <person name="Koo N."/>
            <person name="Laohavisit A."/>
            <person name="Lee Y.H."/>
            <person name="Lumba S."/>
            <person name="McCourt P."/>
            <person name="Mortimer J.C."/>
            <person name="Mutuku J.M."/>
            <person name="Nomura T."/>
            <person name="Sasaki-Sekimoto Y."/>
            <person name="Seto Y."/>
            <person name="Wang Y."/>
            <person name="Wakatake T."/>
            <person name="Sakakibara H."/>
            <person name="Demura T."/>
            <person name="Yamaguchi S."/>
            <person name="Yoneyama K."/>
            <person name="Manabe R.I."/>
            <person name="Nelson D.C."/>
            <person name="Schulman A.H."/>
            <person name="Timko M.P."/>
            <person name="dePamphilis C.W."/>
            <person name="Choi D."/>
            <person name="Shirasu K."/>
        </authorList>
    </citation>
    <scope>NUCLEOTIDE SEQUENCE [LARGE SCALE GENOMIC DNA]</scope>
    <source>
        <strain evidence="2">cv. UVA1</strain>
    </source>
</reference>
<sequence length="174" mass="19386">MSMTKTRKSDPGGSSYRGYDYKSTTSCIHAPRSTPFLSTARQLVLICPTVVGKVALTSNRHRFCCKGGSFSTWTVALTVSRELVGRLDYIDLRSASYAIEEKSGVKNESITSNLRLDSQSPYQVGMGARAYPHLFSIEDSPEAEGRSIAFRYTLFEKMQYPVKGNRQNQKEGYG</sequence>
<dbReference type="AlphaFoldDB" id="A0A5A7QAY7"/>
<dbReference type="EMBL" id="BKCP01006339">
    <property type="protein sequence ID" value="GER42445.1"/>
    <property type="molecule type" value="Genomic_DNA"/>
</dbReference>
<organism evidence="1 2">
    <name type="scientific">Striga asiatica</name>
    <name type="common">Asiatic witchweed</name>
    <name type="synonym">Buchnera asiatica</name>
    <dbReference type="NCBI Taxonomy" id="4170"/>
    <lineage>
        <taxon>Eukaryota</taxon>
        <taxon>Viridiplantae</taxon>
        <taxon>Streptophyta</taxon>
        <taxon>Embryophyta</taxon>
        <taxon>Tracheophyta</taxon>
        <taxon>Spermatophyta</taxon>
        <taxon>Magnoliopsida</taxon>
        <taxon>eudicotyledons</taxon>
        <taxon>Gunneridae</taxon>
        <taxon>Pentapetalae</taxon>
        <taxon>asterids</taxon>
        <taxon>lamiids</taxon>
        <taxon>Lamiales</taxon>
        <taxon>Orobanchaceae</taxon>
        <taxon>Buchnereae</taxon>
        <taxon>Striga</taxon>
    </lineage>
</organism>
<evidence type="ECO:0000313" key="1">
    <source>
        <dbReference type="EMBL" id="GER42445.1"/>
    </source>
</evidence>
<dbReference type="Proteomes" id="UP000325081">
    <property type="component" value="Unassembled WGS sequence"/>
</dbReference>
<protein>
    <submittedName>
        <fullName evidence="1">RNA 3'-terminal phosphate cyclase/enolpyruvatetransferase</fullName>
    </submittedName>
</protein>
<accession>A0A5A7QAY7</accession>
<comment type="caution">
    <text evidence="1">The sequence shown here is derived from an EMBL/GenBank/DDBJ whole genome shotgun (WGS) entry which is preliminary data.</text>
</comment>
<keyword evidence="1" id="KW-0670">Pyruvate</keyword>
<keyword evidence="2" id="KW-1185">Reference proteome</keyword>